<organism evidence="1">
    <name type="scientific">freshwater metagenome</name>
    <dbReference type="NCBI Taxonomy" id="449393"/>
    <lineage>
        <taxon>unclassified sequences</taxon>
        <taxon>metagenomes</taxon>
        <taxon>ecological metagenomes</taxon>
    </lineage>
</organism>
<proteinExistence type="predicted"/>
<reference evidence="1" key="1">
    <citation type="submission" date="2020-05" db="EMBL/GenBank/DDBJ databases">
        <authorList>
            <person name="Chiriac C."/>
            <person name="Salcher M."/>
            <person name="Ghai R."/>
            <person name="Kavagutti S V."/>
        </authorList>
    </citation>
    <scope>NUCLEOTIDE SEQUENCE</scope>
</reference>
<accession>A0A6J6Y1V1</accession>
<dbReference type="AlphaFoldDB" id="A0A6J6Y1V1"/>
<dbReference type="EMBL" id="CAFAAK010000117">
    <property type="protein sequence ID" value="CAB4801356.1"/>
    <property type="molecule type" value="Genomic_DNA"/>
</dbReference>
<name>A0A6J6Y1V1_9ZZZZ</name>
<protein>
    <submittedName>
        <fullName evidence="1">Unannotated protein</fullName>
    </submittedName>
</protein>
<sequence>MNYFVHATQLRVFIRQRVEAVCAGNNDLLGLDFVERFHVLHGQHLEEEFVTRAARGIA</sequence>
<gene>
    <name evidence="1" type="ORF">UFOPK3024_00625</name>
</gene>
<evidence type="ECO:0000313" key="1">
    <source>
        <dbReference type="EMBL" id="CAB4801356.1"/>
    </source>
</evidence>